<reference evidence="2" key="1">
    <citation type="submission" date="2022-11" db="UniProtKB">
        <authorList>
            <consortium name="WormBaseParasite"/>
        </authorList>
    </citation>
    <scope>IDENTIFICATION</scope>
</reference>
<name>A0A915K262_ROMCU</name>
<organism evidence="1 2">
    <name type="scientific">Romanomermis culicivorax</name>
    <name type="common">Nematode worm</name>
    <dbReference type="NCBI Taxonomy" id="13658"/>
    <lineage>
        <taxon>Eukaryota</taxon>
        <taxon>Metazoa</taxon>
        <taxon>Ecdysozoa</taxon>
        <taxon>Nematoda</taxon>
        <taxon>Enoplea</taxon>
        <taxon>Dorylaimia</taxon>
        <taxon>Mermithida</taxon>
        <taxon>Mermithoidea</taxon>
        <taxon>Mermithidae</taxon>
        <taxon>Romanomermis</taxon>
    </lineage>
</organism>
<sequence>MQPMLRPRSKTTRNVLPPHAPTCAVLCPFPPPSPCTRFTIAAVVVASPTLPSVWRRMLDRFLRMSIAGKLIRVRKERYIANGRFFGIFSVIDYDKFYGGIDCILEEIKNIYITNVEGFSD</sequence>
<evidence type="ECO:0000313" key="1">
    <source>
        <dbReference type="Proteomes" id="UP000887565"/>
    </source>
</evidence>
<keyword evidence="1" id="KW-1185">Reference proteome</keyword>
<proteinExistence type="predicted"/>
<dbReference type="WBParaSite" id="nRc.2.0.1.t32903-RA">
    <property type="protein sequence ID" value="nRc.2.0.1.t32903-RA"/>
    <property type="gene ID" value="nRc.2.0.1.g32903"/>
</dbReference>
<protein>
    <submittedName>
        <fullName evidence="2">Uncharacterized protein</fullName>
    </submittedName>
</protein>
<dbReference type="Proteomes" id="UP000887565">
    <property type="component" value="Unplaced"/>
</dbReference>
<dbReference type="AlphaFoldDB" id="A0A915K262"/>
<accession>A0A915K262</accession>
<evidence type="ECO:0000313" key="2">
    <source>
        <dbReference type="WBParaSite" id="nRc.2.0.1.t32903-RA"/>
    </source>
</evidence>